<dbReference type="EMBL" id="KK198756">
    <property type="protein sequence ID" value="KCW78037.1"/>
    <property type="molecule type" value="Genomic_DNA"/>
</dbReference>
<evidence type="ECO:0000256" key="1">
    <source>
        <dbReference type="ARBA" id="ARBA00006484"/>
    </source>
</evidence>
<evidence type="ECO:0000256" key="3">
    <source>
        <dbReference type="ARBA" id="ARBA00023002"/>
    </source>
</evidence>
<dbReference type="Pfam" id="PF00106">
    <property type="entry name" value="adh_short"/>
    <property type="match status" value="1"/>
</dbReference>
<dbReference type="SUPFAM" id="SSF51735">
    <property type="entry name" value="NAD(P)-binding Rossmann-fold domains"/>
    <property type="match status" value="1"/>
</dbReference>
<dbReference type="eggNOG" id="KOG1208">
    <property type="taxonomic scope" value="Eukaryota"/>
</dbReference>
<keyword evidence="3 5" id="KW-0560">Oxidoreductase</keyword>
<keyword evidence="2 5" id="KW-0521">NADP</keyword>
<accession>A0A059CI35</accession>
<evidence type="ECO:0000313" key="6">
    <source>
        <dbReference type="EMBL" id="KCW78037.1"/>
    </source>
</evidence>
<dbReference type="PRINTS" id="PR00081">
    <property type="entry name" value="GDHRDH"/>
</dbReference>
<organism evidence="6">
    <name type="scientific">Eucalyptus grandis</name>
    <name type="common">Flooded gum</name>
    <dbReference type="NCBI Taxonomy" id="71139"/>
    <lineage>
        <taxon>Eukaryota</taxon>
        <taxon>Viridiplantae</taxon>
        <taxon>Streptophyta</taxon>
        <taxon>Embryophyta</taxon>
        <taxon>Tracheophyta</taxon>
        <taxon>Spermatophyta</taxon>
        <taxon>Magnoliopsida</taxon>
        <taxon>eudicotyledons</taxon>
        <taxon>Gunneridae</taxon>
        <taxon>Pentapetalae</taxon>
        <taxon>rosids</taxon>
        <taxon>malvids</taxon>
        <taxon>Myrtales</taxon>
        <taxon>Myrtaceae</taxon>
        <taxon>Myrtoideae</taxon>
        <taxon>Eucalypteae</taxon>
        <taxon>Eucalyptus</taxon>
    </lineage>
</organism>
<evidence type="ECO:0000256" key="4">
    <source>
        <dbReference type="RuleBase" id="RU000363"/>
    </source>
</evidence>
<dbReference type="InterPro" id="IPR002347">
    <property type="entry name" value="SDR_fam"/>
</dbReference>
<dbReference type="Pfam" id="PF13561">
    <property type="entry name" value="adh_short_C2"/>
    <property type="match status" value="1"/>
</dbReference>
<dbReference type="InterPro" id="IPR020904">
    <property type="entry name" value="Sc_DH/Rdtase_CS"/>
</dbReference>
<gene>
    <name evidence="6" type="ORF">EUGRSUZ_D02260</name>
</gene>
<comment type="similarity">
    <text evidence="1 4">Belongs to the short-chain dehydrogenases/reductases (SDR) family.</text>
</comment>
<dbReference type="STRING" id="71139.A0A059CI35"/>
<dbReference type="EMBL" id="KK198756">
    <property type="protein sequence ID" value="KCW78038.1"/>
    <property type="molecule type" value="Genomic_DNA"/>
</dbReference>
<dbReference type="KEGG" id="egr:104442079"/>
<reference evidence="6" key="1">
    <citation type="submission" date="2013-07" db="EMBL/GenBank/DDBJ databases">
        <title>The genome of Eucalyptus grandis.</title>
        <authorList>
            <person name="Schmutz J."/>
            <person name="Hayes R."/>
            <person name="Myburg A."/>
            <person name="Tuskan G."/>
            <person name="Grattapaglia D."/>
            <person name="Rokhsar D.S."/>
        </authorList>
    </citation>
    <scope>NUCLEOTIDE SEQUENCE</scope>
    <source>
        <tissue evidence="6">Leaf extractions</tissue>
    </source>
</reference>
<dbReference type="OrthoDB" id="1933717at2759"/>
<sequence length="296" mass="32131">MADSKSERCAVVTGANKGIGFAVCKLLASKGIVVVFTARDEKRGLEAIDKLKLECGLSDHVIFHQLDVSDPASVSSLADFVKRKFGKLDILVNNAGVSGSIFDADALRVSGIGKKQVDWSNIATETYELTEECLNINYYGAKRMVDTFIGLLQPSDLPTIVNVSSSEGKLEHLPEGWAKEVFSNAENLTEEKMDEVLKEFLEDFKKGSLKTRGWPTQLSAYAVSKVALNAYTRIIAANYPTFRINCVCPGFVKTDINCNSGFLTPEEGAEGPVSLALLPKGGPSGRFFQGTKEVAF</sequence>
<dbReference type="InterPro" id="IPR045313">
    <property type="entry name" value="CBR1-like"/>
</dbReference>
<dbReference type="Gramene" id="KCW78039">
    <property type="protein sequence ID" value="KCW78039"/>
    <property type="gene ID" value="EUGRSUZ_D02260"/>
</dbReference>
<evidence type="ECO:0000256" key="5">
    <source>
        <dbReference type="RuleBase" id="RU369024"/>
    </source>
</evidence>
<dbReference type="Gramene" id="KCW78037">
    <property type="protein sequence ID" value="KCW78037"/>
    <property type="gene ID" value="EUGRSUZ_D02260"/>
</dbReference>
<evidence type="ECO:0000256" key="2">
    <source>
        <dbReference type="ARBA" id="ARBA00022857"/>
    </source>
</evidence>
<dbReference type="OMA" id="YKITEMT"/>
<dbReference type="EMBL" id="KK198756">
    <property type="protein sequence ID" value="KCW78039.1"/>
    <property type="molecule type" value="Genomic_DNA"/>
</dbReference>
<protein>
    <recommendedName>
        <fullName evidence="5">Short-chain dehydrogenase/reductase</fullName>
        <ecNumber evidence="5">1.1.1.-</ecNumber>
    </recommendedName>
</protein>
<dbReference type="PROSITE" id="PS00061">
    <property type="entry name" value="ADH_SHORT"/>
    <property type="match status" value="1"/>
</dbReference>
<dbReference type="PRINTS" id="PR00080">
    <property type="entry name" value="SDRFAMILY"/>
</dbReference>
<dbReference type="AlphaFoldDB" id="A0A059CI35"/>
<proteinExistence type="inferred from homology"/>
<dbReference type="PANTHER" id="PTHR43490">
    <property type="entry name" value="(+)-NEOMENTHOL DEHYDROGENASE"/>
    <property type="match status" value="1"/>
</dbReference>
<dbReference type="FunFam" id="3.40.50.720:FF:000312">
    <property type="entry name" value="(+)-neomenthol dehydrogenase"/>
    <property type="match status" value="1"/>
</dbReference>
<dbReference type="InterPro" id="IPR036291">
    <property type="entry name" value="NAD(P)-bd_dom_sf"/>
</dbReference>
<name>A0A059CI35_EUCGR</name>
<dbReference type="PANTHER" id="PTHR43490:SF98">
    <property type="entry name" value="OS02G0640600 PROTEIN"/>
    <property type="match status" value="1"/>
</dbReference>
<dbReference type="EC" id="1.1.1.-" evidence="5"/>
<dbReference type="GO" id="GO:0016616">
    <property type="term" value="F:oxidoreductase activity, acting on the CH-OH group of donors, NAD or NADP as acceptor"/>
    <property type="evidence" value="ECO:0007669"/>
    <property type="project" value="InterPro"/>
</dbReference>
<dbReference type="Gene3D" id="3.40.50.720">
    <property type="entry name" value="NAD(P)-binding Rossmann-like Domain"/>
    <property type="match status" value="1"/>
</dbReference>
<dbReference type="CDD" id="cd05324">
    <property type="entry name" value="carb_red_PTCR-like_SDR_c"/>
    <property type="match status" value="1"/>
</dbReference>
<dbReference type="Gramene" id="KCW78038">
    <property type="protein sequence ID" value="KCW78038"/>
    <property type="gene ID" value="EUGRSUZ_D02260"/>
</dbReference>